<dbReference type="RefSeq" id="WP_173058967.1">
    <property type="nucleotide sequence ID" value="NZ_AP022853.1"/>
</dbReference>
<gene>
    <name evidence="2" type="ORF">SKTS_01730</name>
</gene>
<proteinExistence type="predicted"/>
<reference evidence="3" key="1">
    <citation type="submission" date="2020-03" db="EMBL/GenBank/DDBJ databases">
        <title>Complete genome sequence of sulfur-oxidizing bacterium skT11.</title>
        <authorList>
            <person name="Kanda M."/>
            <person name="Kojima H."/>
            <person name="Fukui M."/>
        </authorList>
    </citation>
    <scope>NUCLEOTIDE SEQUENCE [LARGE SCALE GENOMIC DNA]</scope>
    <source>
        <strain evidence="3">skT11</strain>
    </source>
</reference>
<evidence type="ECO:0000313" key="2">
    <source>
        <dbReference type="EMBL" id="BCB25287.1"/>
    </source>
</evidence>
<accession>A0A6F8V848</accession>
<keyword evidence="3" id="KW-1185">Reference proteome</keyword>
<protein>
    <submittedName>
        <fullName evidence="2">Uncharacterized protein</fullName>
    </submittedName>
</protein>
<dbReference type="AlphaFoldDB" id="A0A6F8V848"/>
<dbReference type="KEGG" id="slac:SKTS_01730"/>
<organism evidence="2 3">
    <name type="scientific">Sulfurimicrobium lacus</name>
    <dbReference type="NCBI Taxonomy" id="2715678"/>
    <lineage>
        <taxon>Bacteria</taxon>
        <taxon>Pseudomonadati</taxon>
        <taxon>Pseudomonadota</taxon>
        <taxon>Betaproteobacteria</taxon>
        <taxon>Nitrosomonadales</taxon>
        <taxon>Sulfuricellaceae</taxon>
        <taxon>Sulfurimicrobium</taxon>
    </lineage>
</organism>
<evidence type="ECO:0000256" key="1">
    <source>
        <dbReference type="SAM" id="Coils"/>
    </source>
</evidence>
<dbReference type="Proteomes" id="UP000502260">
    <property type="component" value="Chromosome"/>
</dbReference>
<name>A0A6F8V848_9PROT</name>
<sequence length="141" mass="16048">MAQSIVVSGLVSKRAELVGRLEHYAQEVDRLDAELRHLDATIKLFAPEMDLRTLPPKRFVETNRIFRQGESNRCMLEVLREAGGKLNTQQIAQRIAKKKNLDEAKVKAVRDTILDTLRRAEKKGVVRQSGKEGMALLWQLV</sequence>
<feature type="coiled-coil region" evidence="1">
    <location>
        <begin position="14"/>
        <end position="41"/>
    </location>
</feature>
<dbReference type="EMBL" id="AP022853">
    <property type="protein sequence ID" value="BCB25287.1"/>
    <property type="molecule type" value="Genomic_DNA"/>
</dbReference>
<evidence type="ECO:0000313" key="3">
    <source>
        <dbReference type="Proteomes" id="UP000502260"/>
    </source>
</evidence>
<keyword evidence="1" id="KW-0175">Coiled coil</keyword>